<protein>
    <submittedName>
        <fullName evidence="2">Uncharacterized protein</fullName>
    </submittedName>
</protein>
<dbReference type="Proteomes" id="UP000799779">
    <property type="component" value="Unassembled WGS sequence"/>
</dbReference>
<feature type="compositionally biased region" description="Acidic residues" evidence="1">
    <location>
        <begin position="815"/>
        <end position="828"/>
    </location>
</feature>
<keyword evidence="3" id="KW-1185">Reference proteome</keyword>
<feature type="compositionally biased region" description="Basic and acidic residues" evidence="1">
    <location>
        <begin position="9"/>
        <end position="19"/>
    </location>
</feature>
<evidence type="ECO:0000256" key="1">
    <source>
        <dbReference type="SAM" id="MobiDB-lite"/>
    </source>
</evidence>
<feature type="region of interest" description="Disordered" evidence="1">
    <location>
        <begin position="1"/>
        <end position="331"/>
    </location>
</feature>
<evidence type="ECO:0000313" key="2">
    <source>
        <dbReference type="EMBL" id="KAF2003730.1"/>
    </source>
</evidence>
<reference evidence="2" key="1">
    <citation type="journal article" date="2020" name="Stud. Mycol.">
        <title>101 Dothideomycetes genomes: a test case for predicting lifestyles and emergence of pathogens.</title>
        <authorList>
            <person name="Haridas S."/>
            <person name="Albert R."/>
            <person name="Binder M."/>
            <person name="Bloem J."/>
            <person name="Labutti K."/>
            <person name="Salamov A."/>
            <person name="Andreopoulos B."/>
            <person name="Baker S."/>
            <person name="Barry K."/>
            <person name="Bills G."/>
            <person name="Bluhm B."/>
            <person name="Cannon C."/>
            <person name="Castanera R."/>
            <person name="Culley D."/>
            <person name="Daum C."/>
            <person name="Ezra D."/>
            <person name="Gonzalez J."/>
            <person name="Henrissat B."/>
            <person name="Kuo A."/>
            <person name="Liang C."/>
            <person name="Lipzen A."/>
            <person name="Lutzoni F."/>
            <person name="Magnuson J."/>
            <person name="Mondo S."/>
            <person name="Nolan M."/>
            <person name="Ohm R."/>
            <person name="Pangilinan J."/>
            <person name="Park H.-J."/>
            <person name="Ramirez L."/>
            <person name="Alfaro M."/>
            <person name="Sun H."/>
            <person name="Tritt A."/>
            <person name="Yoshinaga Y."/>
            <person name="Zwiers L.-H."/>
            <person name="Turgeon B."/>
            <person name="Goodwin S."/>
            <person name="Spatafora J."/>
            <person name="Crous P."/>
            <person name="Grigoriev I."/>
        </authorList>
    </citation>
    <scope>NUCLEOTIDE SEQUENCE</scope>
    <source>
        <strain evidence="2">CBS 123094</strain>
    </source>
</reference>
<feature type="region of interest" description="Disordered" evidence="1">
    <location>
        <begin position="1023"/>
        <end position="1066"/>
    </location>
</feature>
<gene>
    <name evidence="2" type="ORF">P154DRAFT_519948</name>
</gene>
<feature type="compositionally biased region" description="Low complexity" evidence="1">
    <location>
        <begin position="896"/>
        <end position="907"/>
    </location>
</feature>
<feature type="compositionally biased region" description="Low complexity" evidence="1">
    <location>
        <begin position="42"/>
        <end position="55"/>
    </location>
</feature>
<dbReference type="OrthoDB" id="3946221at2759"/>
<proteinExistence type="predicted"/>
<dbReference type="InterPro" id="IPR017956">
    <property type="entry name" value="AT_hook_DNA-bd_motif"/>
</dbReference>
<feature type="region of interest" description="Disordered" evidence="1">
    <location>
        <begin position="553"/>
        <end position="573"/>
    </location>
</feature>
<name>A0A6A5WP83_9PLEO</name>
<feature type="compositionally biased region" description="Basic and acidic residues" evidence="1">
    <location>
        <begin position="770"/>
        <end position="780"/>
    </location>
</feature>
<feature type="compositionally biased region" description="Polar residues" evidence="1">
    <location>
        <begin position="60"/>
        <end position="79"/>
    </location>
</feature>
<feature type="region of interest" description="Disordered" evidence="1">
    <location>
        <begin position="720"/>
        <end position="790"/>
    </location>
</feature>
<dbReference type="AlphaFoldDB" id="A0A6A5WP83"/>
<feature type="compositionally biased region" description="Basic and acidic residues" evidence="1">
    <location>
        <begin position="290"/>
        <end position="302"/>
    </location>
</feature>
<evidence type="ECO:0000313" key="3">
    <source>
        <dbReference type="Proteomes" id="UP000799779"/>
    </source>
</evidence>
<feature type="compositionally biased region" description="Polar residues" evidence="1">
    <location>
        <begin position="1023"/>
        <end position="1050"/>
    </location>
</feature>
<feature type="region of interest" description="Disordered" evidence="1">
    <location>
        <begin position="813"/>
        <end position="944"/>
    </location>
</feature>
<feature type="compositionally biased region" description="Basic residues" evidence="1">
    <location>
        <begin position="730"/>
        <end position="742"/>
    </location>
</feature>
<dbReference type="SMART" id="SM00384">
    <property type="entry name" value="AT_hook"/>
    <property type="match status" value="4"/>
</dbReference>
<sequence length="1250" mass="136130">MAPRGRKLFTSDDASRDFPDSSPDPLAASINEKRLQARRTATRPATTPLASTSPSKQNRRVSMSEQTVEFSSPTKSMVLSTGRPGGASPWRIKVTVQAEPGSGSENGEAESPSIKRVTRTKTTTVPLKDPDAASPVKRRGRPRKSDGPASAKPKRAGTPVRARSKSASKKTKDVVAESDVGEPGPGDTPKKRGRRKSVAASMVENEPTSHVTHAVEAPAPEPAPKKRRGRPKKTVQAAHTDDDILDLIGSSGPPTVVTDAEPVEEPEREPSIGSNIVVASPSYQGSQEPQTRESPRRARITEDLPQDSSDEGGGINTPPLSDEEGPVSEPRGVAQVEPMEFRDFDDEYGVSEATIYALDEGITRMPDDTIVLESENFSMISVDSLPSIGGFSSPAIQDTGRTPMAAQSGLTMDASYLNIGAVNPREPRIRPLVPQEPSGKALPLVVHLSQQPSSSQVPIRRQKTPANDMPVLSSPPAIQPAEVPVAKPDTPKVARAVKAGVALQGVLDPTRLTPKSQSPNVTSTEQEDRLNDLFRGFSDGTRRELQAGLRLGQQLAQQEPSPAPVHSLSSPYKVTASNTDDVFLPEKRHRKSRLLTPDDNPEYALPLPPAQGRLSLVAYPTLQVQDDHDSHLLSPARSEDGMSWRVDTPPVRQSSSGDKRMLVAMNEAGERIEGADIFVAHPEDQGQEDYSDIWHEEASRSVTESPAMEEMDKTPQLQDLFATDGEIKPSRGKIPKTWRRKSSGNFQYSDEAEEDVEMEPIASDEQPPSRIDKGKGKLVEPDVSSSGAKRMLTATNEAGERIEGADILVVHPEEQDNDDEANVSEASDDTGMFFQSNLPTVFKSKRSRPSRKNTEKLDLSLLMAEGGSILPGSSPTARTPVAPKPSPFKVAPPRFPVQQSSPVKSSPLRQELRASDSDSSFQRTERSIIPESSPFRTQVDESVASDVRQLQQEMEGISDSSIRRVREEADAHAYAYDMRDRTLHEIEEVTEQSQSFRTTAVFPSSPPQPIRISTLEAQREQSIISNSTEVSPTVLSPEYSSNRTQKSTPSTSPPMEEVPKASKPQSGGFFSRVTSAFWATPTLPTPHPATESFSSLPKYQPWTKTHYNSLDALYQLHKNHPSLFHPSASATNKSLLDSFLATTKKSFVGAQFTSWGYSLEMSQELVVLCAVFMQLLTLKDEAEYERLTGEKIELGNCNPGPKGTLIAELEVARRVASVVMGEALRRDEKRGVKVVKKGGMKIIWPSGSGV</sequence>
<dbReference type="GO" id="GO:0003677">
    <property type="term" value="F:DNA binding"/>
    <property type="evidence" value="ECO:0007669"/>
    <property type="project" value="InterPro"/>
</dbReference>
<organism evidence="2 3">
    <name type="scientific">Amniculicola lignicola CBS 123094</name>
    <dbReference type="NCBI Taxonomy" id="1392246"/>
    <lineage>
        <taxon>Eukaryota</taxon>
        <taxon>Fungi</taxon>
        <taxon>Dikarya</taxon>
        <taxon>Ascomycota</taxon>
        <taxon>Pezizomycotina</taxon>
        <taxon>Dothideomycetes</taxon>
        <taxon>Pleosporomycetidae</taxon>
        <taxon>Pleosporales</taxon>
        <taxon>Amniculicolaceae</taxon>
        <taxon>Amniculicola</taxon>
    </lineage>
</organism>
<accession>A0A6A5WP83</accession>
<dbReference type="EMBL" id="ML977571">
    <property type="protein sequence ID" value="KAF2003730.1"/>
    <property type="molecule type" value="Genomic_DNA"/>
</dbReference>